<dbReference type="Gene3D" id="1.20.1540.10">
    <property type="entry name" value="Rhomboid-like"/>
    <property type="match status" value="1"/>
</dbReference>
<comment type="caution">
    <text evidence="6">The sequence shown here is derived from an EMBL/GenBank/DDBJ whole genome shotgun (WGS) entry which is preliminary data.</text>
</comment>
<keyword evidence="7" id="KW-1185">Reference proteome</keyword>
<dbReference type="AlphaFoldDB" id="A0A1C0AQ60"/>
<sequence>MPTRQDTAPTLSRALVVIGGLLAVLWGLEILDTLTMNSLDQYGIEPRQTEDLPNILVAPFLHYGWAHLISNTGPFLVLGVLTYLAGVARWIVATLTSAVTSGVAAWLLSPLGTITAGASGVIFGWLAYLLVRGIFSGRPGQIAIAVVVFLLYGSVLWGVFPTAPGVSWQAHLGGALGGVVAAWQLHRRPTAAVQGTMGR</sequence>
<evidence type="ECO:0000313" key="7">
    <source>
        <dbReference type="Proteomes" id="UP000093501"/>
    </source>
</evidence>
<dbReference type="RefSeq" id="WP_068750586.1">
    <property type="nucleotide sequence ID" value="NZ_LR214441.1"/>
</dbReference>
<proteinExistence type="predicted"/>
<dbReference type="PANTHER" id="PTHR43066">
    <property type="entry name" value="RHOMBOID-RELATED PROTEIN"/>
    <property type="match status" value="1"/>
</dbReference>
<dbReference type="GO" id="GO:0006508">
    <property type="term" value="P:proteolysis"/>
    <property type="evidence" value="ECO:0007669"/>
    <property type="project" value="UniProtKB-KW"/>
</dbReference>
<protein>
    <submittedName>
        <fullName evidence="6">Rhomboid family intramembrane serine protease</fullName>
    </submittedName>
</protein>
<gene>
    <name evidence="6" type="ORF">BCR15_00510</name>
</gene>
<dbReference type="GO" id="GO:0004252">
    <property type="term" value="F:serine-type endopeptidase activity"/>
    <property type="evidence" value="ECO:0007669"/>
    <property type="project" value="InterPro"/>
</dbReference>
<evidence type="ECO:0000256" key="3">
    <source>
        <dbReference type="ARBA" id="ARBA00022989"/>
    </source>
</evidence>
<dbReference type="Proteomes" id="UP000093501">
    <property type="component" value="Unassembled WGS sequence"/>
</dbReference>
<keyword evidence="6" id="KW-0378">Hydrolase</keyword>
<accession>A0A1C0AQ60</accession>
<dbReference type="InterPro" id="IPR035952">
    <property type="entry name" value="Rhomboid-like_sf"/>
</dbReference>
<reference evidence="7" key="1">
    <citation type="submission" date="2016-07" db="EMBL/GenBank/DDBJ databases">
        <authorList>
            <person name="Florea S."/>
            <person name="Webb J.S."/>
            <person name="Jaromczyk J."/>
            <person name="Schardl C.L."/>
        </authorList>
    </citation>
    <scope>NUCLEOTIDE SEQUENCE [LARGE SCALE GENOMIC DNA]</scope>
    <source>
        <strain evidence="7">IPBSL-7</strain>
    </source>
</reference>
<dbReference type="GO" id="GO:0016020">
    <property type="term" value="C:membrane"/>
    <property type="evidence" value="ECO:0007669"/>
    <property type="project" value="UniProtKB-SubCell"/>
</dbReference>
<evidence type="ECO:0000313" key="6">
    <source>
        <dbReference type="EMBL" id="OCL36390.1"/>
    </source>
</evidence>
<feature type="domain" description="Peptidase S54 rhomboid" evidence="5">
    <location>
        <begin position="54"/>
        <end position="187"/>
    </location>
</feature>
<evidence type="ECO:0000259" key="5">
    <source>
        <dbReference type="Pfam" id="PF01694"/>
    </source>
</evidence>
<dbReference type="EMBL" id="MBQD01000011">
    <property type="protein sequence ID" value="OCL36390.1"/>
    <property type="molecule type" value="Genomic_DNA"/>
</dbReference>
<keyword evidence="4" id="KW-0472">Membrane</keyword>
<keyword evidence="6" id="KW-0645">Protease</keyword>
<name>A0A1C0AQ60_9ACTN</name>
<keyword evidence="2" id="KW-0812">Transmembrane</keyword>
<comment type="subcellular location">
    <subcellularLocation>
        <location evidence="1">Membrane</location>
        <topology evidence="1">Multi-pass membrane protein</topology>
    </subcellularLocation>
</comment>
<evidence type="ECO:0000256" key="2">
    <source>
        <dbReference type="ARBA" id="ARBA00022692"/>
    </source>
</evidence>
<evidence type="ECO:0000256" key="1">
    <source>
        <dbReference type="ARBA" id="ARBA00004141"/>
    </source>
</evidence>
<evidence type="ECO:0000256" key="4">
    <source>
        <dbReference type="ARBA" id="ARBA00023136"/>
    </source>
</evidence>
<organism evidence="6 7">
    <name type="scientific">Tessaracoccus lapidicaptus</name>
    <dbReference type="NCBI Taxonomy" id="1427523"/>
    <lineage>
        <taxon>Bacteria</taxon>
        <taxon>Bacillati</taxon>
        <taxon>Actinomycetota</taxon>
        <taxon>Actinomycetes</taxon>
        <taxon>Propionibacteriales</taxon>
        <taxon>Propionibacteriaceae</taxon>
        <taxon>Tessaracoccus</taxon>
    </lineage>
</organism>
<dbReference type="SUPFAM" id="SSF144091">
    <property type="entry name" value="Rhomboid-like"/>
    <property type="match status" value="1"/>
</dbReference>
<dbReference type="Pfam" id="PF01694">
    <property type="entry name" value="Rhomboid"/>
    <property type="match status" value="1"/>
</dbReference>
<dbReference type="InterPro" id="IPR022764">
    <property type="entry name" value="Peptidase_S54_rhomboid_dom"/>
</dbReference>
<keyword evidence="3" id="KW-1133">Transmembrane helix</keyword>